<evidence type="ECO:0000259" key="2">
    <source>
        <dbReference type="Pfam" id="PF00296"/>
    </source>
</evidence>
<dbReference type="GO" id="GO:0005829">
    <property type="term" value="C:cytosol"/>
    <property type="evidence" value="ECO:0007669"/>
    <property type="project" value="TreeGrafter"/>
</dbReference>
<dbReference type="PANTHER" id="PTHR30137">
    <property type="entry name" value="LUCIFERASE-LIKE MONOOXYGENASE"/>
    <property type="match status" value="1"/>
</dbReference>
<name>A0A381TQU5_9ZZZZ</name>
<dbReference type="InterPro" id="IPR019949">
    <property type="entry name" value="CmoO-like"/>
</dbReference>
<dbReference type="SUPFAM" id="SSF51679">
    <property type="entry name" value="Bacterial luciferase-like"/>
    <property type="match status" value="1"/>
</dbReference>
<dbReference type="AlphaFoldDB" id="A0A381TQU5"/>
<dbReference type="NCBIfam" id="TIGR03558">
    <property type="entry name" value="oxido_grp_1"/>
    <property type="match status" value="1"/>
</dbReference>
<comment type="similarity">
    <text evidence="1">To bacterial alkanal monooxygenase alpha and beta chains.</text>
</comment>
<evidence type="ECO:0000313" key="3">
    <source>
        <dbReference type="EMBL" id="SVA18415.1"/>
    </source>
</evidence>
<dbReference type="GO" id="GO:0016705">
    <property type="term" value="F:oxidoreductase activity, acting on paired donors, with incorporation or reduction of molecular oxygen"/>
    <property type="evidence" value="ECO:0007669"/>
    <property type="project" value="InterPro"/>
</dbReference>
<evidence type="ECO:0000256" key="1">
    <source>
        <dbReference type="ARBA" id="ARBA00007789"/>
    </source>
</evidence>
<accession>A0A381TQU5</accession>
<reference evidence="3" key="1">
    <citation type="submission" date="2018-05" db="EMBL/GenBank/DDBJ databases">
        <authorList>
            <person name="Lanie J.A."/>
            <person name="Ng W.-L."/>
            <person name="Kazmierczak K.M."/>
            <person name="Andrzejewski T.M."/>
            <person name="Davidsen T.M."/>
            <person name="Wayne K.J."/>
            <person name="Tettelin H."/>
            <person name="Glass J.I."/>
            <person name="Rusch D."/>
            <person name="Podicherti R."/>
            <person name="Tsui H.-C.T."/>
            <person name="Winkler M.E."/>
        </authorList>
    </citation>
    <scope>NUCLEOTIDE SEQUENCE</scope>
</reference>
<dbReference type="EMBL" id="UINC01005009">
    <property type="protein sequence ID" value="SVA18415.1"/>
    <property type="molecule type" value="Genomic_DNA"/>
</dbReference>
<dbReference type="Pfam" id="PF00296">
    <property type="entry name" value="Bac_luciferase"/>
    <property type="match status" value="1"/>
</dbReference>
<proteinExistence type="predicted"/>
<dbReference type="Gene3D" id="3.20.20.30">
    <property type="entry name" value="Luciferase-like domain"/>
    <property type="match status" value="1"/>
</dbReference>
<dbReference type="InterPro" id="IPR011251">
    <property type="entry name" value="Luciferase-like_dom"/>
</dbReference>
<protein>
    <recommendedName>
        <fullName evidence="2">Luciferase-like domain-containing protein</fullName>
    </recommendedName>
</protein>
<dbReference type="InterPro" id="IPR050766">
    <property type="entry name" value="Bact_Lucif_Oxidored"/>
</dbReference>
<sequence>MSFAGCSPEIFIPKIASETSSIRVGSGGVMLMHYSPYKVAENFRLLESLYPKRIDLGLGRAPGSDPYQAGALAYGSKTTGPDFFPTKMNDLQSFLHGNIPDTDAFKTVNVTPGLGNVPETWLLVSSKQGAEYAAHFGLPMSLAYFIDQDCLPLADFYRKNFTPSDFSSKPRVSVGVFAICAETDEQAADLSSSASLWRKKIQLGDFSPFPTQSEAKSALNGNISTPADNRSFIGSPKTIKKALQPLLDQTQAEELKIVTICEPFSSRAESYRLIRELFS</sequence>
<dbReference type="PANTHER" id="PTHR30137:SF6">
    <property type="entry name" value="LUCIFERASE-LIKE MONOOXYGENASE"/>
    <property type="match status" value="1"/>
</dbReference>
<organism evidence="3">
    <name type="scientific">marine metagenome</name>
    <dbReference type="NCBI Taxonomy" id="408172"/>
    <lineage>
        <taxon>unclassified sequences</taxon>
        <taxon>metagenomes</taxon>
        <taxon>ecological metagenomes</taxon>
    </lineage>
</organism>
<gene>
    <name evidence="3" type="ORF">METZ01_LOCUS71269</name>
</gene>
<dbReference type="InterPro" id="IPR036661">
    <property type="entry name" value="Luciferase-like_sf"/>
</dbReference>
<feature type="domain" description="Luciferase-like" evidence="2">
    <location>
        <begin position="15"/>
        <end position="212"/>
    </location>
</feature>